<name>A0A832XGS4_9ARCH</name>
<dbReference type="GO" id="GO:1990904">
    <property type="term" value="C:ribonucleoprotein complex"/>
    <property type="evidence" value="ECO:0007669"/>
    <property type="project" value="UniProtKB-KW"/>
</dbReference>
<dbReference type="EMBL" id="DVAB01000025">
    <property type="protein sequence ID" value="HIK00534.1"/>
    <property type="molecule type" value="Genomic_DNA"/>
</dbReference>
<dbReference type="InterPro" id="IPR001976">
    <property type="entry name" value="Ribosomal_eS24"/>
</dbReference>
<evidence type="ECO:0000256" key="3">
    <source>
        <dbReference type="HAMAP-Rule" id="MF_00545"/>
    </source>
</evidence>
<dbReference type="GO" id="GO:0006412">
    <property type="term" value="P:translation"/>
    <property type="evidence" value="ECO:0007669"/>
    <property type="project" value="UniProtKB-UniRule"/>
</dbReference>
<dbReference type="Pfam" id="PF01282">
    <property type="entry name" value="Ribosomal_S24e"/>
    <property type="match status" value="1"/>
</dbReference>
<organism evidence="5 6">
    <name type="scientific">Candidatus Naiadarchaeum limnaeum</name>
    <dbReference type="NCBI Taxonomy" id="2756139"/>
    <lineage>
        <taxon>Archaea</taxon>
        <taxon>Candidatus Undinarchaeota</taxon>
        <taxon>Candidatus Undinarchaeia</taxon>
        <taxon>Candidatus Naiadarchaeales</taxon>
        <taxon>Candidatus Naiadarchaeaceae</taxon>
        <taxon>Candidatus Naiadarchaeum</taxon>
    </lineage>
</organism>
<reference evidence="5 6" key="1">
    <citation type="journal article" name="Nat. Commun.">
        <title>Undinarchaeota illuminate DPANN phylogeny and the impact of gene transfer on archaeal evolution.</title>
        <authorList>
            <person name="Dombrowski N."/>
            <person name="Williams T.A."/>
            <person name="Sun J."/>
            <person name="Woodcroft B.J."/>
            <person name="Lee J.H."/>
            <person name="Minh B.Q."/>
            <person name="Rinke C."/>
            <person name="Spang A."/>
        </authorList>
    </citation>
    <scope>NUCLEOTIDE SEQUENCE [LARGE SCALE GENOMIC DNA]</scope>
    <source>
        <strain evidence="5">MAG_bin1129</strain>
    </source>
</reference>
<keyword evidence="2 3" id="KW-0687">Ribonucleoprotein</keyword>
<dbReference type="Gene3D" id="3.30.70.3370">
    <property type="match status" value="1"/>
</dbReference>
<keyword evidence="6" id="KW-1185">Reference proteome</keyword>
<dbReference type="InterPro" id="IPR053709">
    <property type="entry name" value="eRP_eS24_sf"/>
</dbReference>
<accession>A0A832XGS4</accession>
<evidence type="ECO:0000313" key="5">
    <source>
        <dbReference type="EMBL" id="HIK00534.1"/>
    </source>
</evidence>
<dbReference type="GO" id="GO:0003735">
    <property type="term" value="F:structural constituent of ribosome"/>
    <property type="evidence" value="ECO:0007669"/>
    <property type="project" value="InterPro"/>
</dbReference>
<evidence type="ECO:0000256" key="1">
    <source>
        <dbReference type="ARBA" id="ARBA00022980"/>
    </source>
</evidence>
<dbReference type="SUPFAM" id="SSF54189">
    <property type="entry name" value="Ribosomal proteins S24e, L23 and L15e"/>
    <property type="match status" value="1"/>
</dbReference>
<dbReference type="AlphaFoldDB" id="A0A832XGS4"/>
<dbReference type="InterPro" id="IPR012678">
    <property type="entry name" value="Ribosomal_uL23/eL15/eS24_sf"/>
</dbReference>
<protein>
    <recommendedName>
        <fullName evidence="3">Small ribosomal subunit protein eS24</fullName>
    </recommendedName>
</protein>
<evidence type="ECO:0000256" key="2">
    <source>
        <dbReference type="ARBA" id="ARBA00023274"/>
    </source>
</evidence>
<gene>
    <name evidence="3" type="primary">rps24e</name>
    <name evidence="5" type="ORF">H1016_03270</name>
</gene>
<evidence type="ECO:0000313" key="6">
    <source>
        <dbReference type="Proteomes" id="UP000646946"/>
    </source>
</evidence>
<proteinExistence type="inferred from homology"/>
<sequence>MEVKITKQIENKLLNRKELRVLIDNNGATPKSDDIAGKVAALLNVDKNLIVIETTHQYFGVRRAEAYIKVYNTLEDLQKTEPKSKEKKEKAPAAEKKEEAKAT</sequence>
<dbReference type="HAMAP" id="MF_00545">
    <property type="entry name" value="Ribosomal_eS24"/>
    <property type="match status" value="1"/>
</dbReference>
<comment type="similarity">
    <text evidence="3">Belongs to the eukaryotic ribosomal protein eS24 family.</text>
</comment>
<comment type="caution">
    <text evidence="5">The sequence shown here is derived from an EMBL/GenBank/DDBJ whole genome shotgun (WGS) entry which is preliminary data.</text>
</comment>
<keyword evidence="1 3" id="KW-0689">Ribosomal protein</keyword>
<dbReference type="GO" id="GO:0005840">
    <property type="term" value="C:ribosome"/>
    <property type="evidence" value="ECO:0007669"/>
    <property type="project" value="UniProtKB-KW"/>
</dbReference>
<feature type="region of interest" description="Disordered" evidence="4">
    <location>
        <begin position="78"/>
        <end position="103"/>
    </location>
</feature>
<dbReference type="Proteomes" id="UP000646946">
    <property type="component" value="Unassembled WGS sequence"/>
</dbReference>
<evidence type="ECO:0000256" key="4">
    <source>
        <dbReference type="SAM" id="MobiDB-lite"/>
    </source>
</evidence>